<sequence>DNSDPENQDESSMQYFVAHSNTVVLYNVSEPKRCTYRNKEYKPGAKVDINLGPDYARCDRCTCTKKGKFRKCTKLYYCEVGFLKCKVEDYEWLPGKCCPECKRKSCTDDRKVGEKWERIKSMTGQNKGICSLCECLADGEEFCRDSRFICFDLPGCLETEIKPDFCCPQCKTWAKSTTTDAPSFTIILTEPTEPPPFPHFPSRKMVVKFNVVLIIFVCILISIEGRSVKEDSFDIETHNKSVVMEERGCSDDRKVGEKWERLVRLPEGEKEGICSLCECSADGTEFCKENLLLCFKPEGCIETEMKPDHCCPQCKTWATAVTTPPPIFTIEEGTEESSLPFPFGNAFLRPFTYRCA</sequence>
<dbReference type="PROSITE" id="PS50184">
    <property type="entry name" value="VWFC_2"/>
    <property type="match status" value="1"/>
</dbReference>
<dbReference type="InterPro" id="IPR001007">
    <property type="entry name" value="VWF_dom"/>
</dbReference>
<dbReference type="OrthoDB" id="10407365at2759"/>
<evidence type="ECO:0000313" key="2">
    <source>
        <dbReference type="EMBL" id="RMX38991.1"/>
    </source>
</evidence>
<feature type="domain" description="VWFC" evidence="1">
    <location>
        <begin position="32"/>
        <end position="102"/>
    </location>
</feature>
<name>A0A3M6TCB9_POCDA</name>
<dbReference type="GO" id="GO:0045202">
    <property type="term" value="C:synapse"/>
    <property type="evidence" value="ECO:0007669"/>
    <property type="project" value="UniProtKB-SubCell"/>
</dbReference>
<feature type="non-terminal residue" evidence="2">
    <location>
        <position position="1"/>
    </location>
</feature>
<organism evidence="2 3">
    <name type="scientific">Pocillopora damicornis</name>
    <name type="common">Cauliflower coral</name>
    <name type="synonym">Millepora damicornis</name>
    <dbReference type="NCBI Taxonomy" id="46731"/>
    <lineage>
        <taxon>Eukaryota</taxon>
        <taxon>Metazoa</taxon>
        <taxon>Cnidaria</taxon>
        <taxon>Anthozoa</taxon>
        <taxon>Hexacorallia</taxon>
        <taxon>Scleractinia</taxon>
        <taxon>Astrocoeniina</taxon>
        <taxon>Pocilloporidae</taxon>
        <taxon>Pocillopora</taxon>
    </lineage>
</organism>
<dbReference type="EMBL" id="RCHS01003902">
    <property type="protein sequence ID" value="RMX38991.1"/>
    <property type="molecule type" value="Genomic_DNA"/>
</dbReference>
<dbReference type="GO" id="GO:0005615">
    <property type="term" value="C:extracellular space"/>
    <property type="evidence" value="ECO:0007669"/>
    <property type="project" value="TreeGrafter"/>
</dbReference>
<evidence type="ECO:0000313" key="3">
    <source>
        <dbReference type="Proteomes" id="UP000275408"/>
    </source>
</evidence>
<accession>A0A3M6TCB9</accession>
<proteinExistence type="predicted"/>
<evidence type="ECO:0000259" key="1">
    <source>
        <dbReference type="PROSITE" id="PS50184"/>
    </source>
</evidence>
<reference evidence="2 3" key="1">
    <citation type="journal article" date="2018" name="Sci. Rep.">
        <title>Comparative analysis of the Pocillopora damicornis genome highlights role of immune system in coral evolution.</title>
        <authorList>
            <person name="Cunning R."/>
            <person name="Bay R.A."/>
            <person name="Gillette P."/>
            <person name="Baker A.C."/>
            <person name="Traylor-Knowles N."/>
        </authorList>
    </citation>
    <scope>NUCLEOTIDE SEQUENCE [LARGE SCALE GENOMIC DNA]</scope>
    <source>
        <strain evidence="2">RSMAS</strain>
        <tissue evidence="2">Whole animal</tissue>
    </source>
</reference>
<dbReference type="PANTHER" id="PTHR46252">
    <property type="entry name" value="BRORIN FAMILY MEMBER"/>
    <property type="match status" value="1"/>
</dbReference>
<dbReference type="Proteomes" id="UP000275408">
    <property type="component" value="Unassembled WGS sequence"/>
</dbReference>
<dbReference type="GO" id="GO:0032281">
    <property type="term" value="C:AMPA glutamate receptor complex"/>
    <property type="evidence" value="ECO:0007669"/>
    <property type="project" value="TreeGrafter"/>
</dbReference>
<protein>
    <recommendedName>
        <fullName evidence="1">VWFC domain-containing protein</fullName>
    </recommendedName>
</protein>
<dbReference type="PANTHER" id="PTHR46252:SF3">
    <property type="entry name" value="KIELIN_CHORDIN-LIKE PROTEIN"/>
    <property type="match status" value="1"/>
</dbReference>
<dbReference type="InterPro" id="IPR042979">
    <property type="entry name" value="VWC2/VWC2L"/>
</dbReference>
<dbReference type="AlphaFoldDB" id="A0A3M6TCB9"/>
<keyword evidence="3" id="KW-1185">Reference proteome</keyword>
<comment type="caution">
    <text evidence="2">The sequence shown here is derived from an EMBL/GenBank/DDBJ whole genome shotgun (WGS) entry which is preliminary data.</text>
</comment>
<gene>
    <name evidence="2" type="ORF">pdam_00008158</name>
</gene>
<dbReference type="GO" id="GO:0030514">
    <property type="term" value="P:negative regulation of BMP signaling pathway"/>
    <property type="evidence" value="ECO:0007669"/>
    <property type="project" value="TreeGrafter"/>
</dbReference>